<dbReference type="Gene3D" id="3.30.565.60">
    <property type="match status" value="1"/>
</dbReference>
<sequence>MEHDLAQELGTQESCTLEFKRSAKDRDAIRKAICALANDLTGKGGGDLVIGVRDDGTVEAEVDTSDKALLALAQIRDEGTILDRPSLRVESALFHGEPVVWIHVEASRTPPVRLNGIAWVRPGPLTKHASSEDERVLIERRRSQSLPFDSHPVPGSGVDDLDLRLFRGTYLPSAVDPEVIEENGRPERQQLASLNLVSPSGPATVLGLLLLGMDPSRFLPGAYTQFVRYEGGAEDSAVIDEQELRTNIVDTAERLETILKGHIHTQLTDVSGFREQAWPDYPVAALREVCMNALMHRNYESSNAPTMIKWFVDRVEVANPGGPYGQVREDNFDRVNDYRNPSLAGAMKNLGYVNRFGRGISRMRAVLERNGNPAPVFDVSAHSWVVVVRSGR</sequence>
<dbReference type="PANTHER" id="PTHR30595">
    <property type="entry name" value="GLPR-RELATED TRANSCRIPTIONAL REPRESSOR"/>
    <property type="match status" value="1"/>
</dbReference>
<protein>
    <recommendedName>
        <fullName evidence="1">Schlafen AlbA-2 domain-containing protein</fullName>
    </recommendedName>
</protein>
<feature type="domain" description="Schlafen AlbA-2" evidence="1">
    <location>
        <begin position="13"/>
        <end position="129"/>
    </location>
</feature>
<evidence type="ECO:0000259" key="1">
    <source>
        <dbReference type="Pfam" id="PF04326"/>
    </source>
</evidence>
<dbReference type="Proteomes" id="UP001500908">
    <property type="component" value="Unassembled WGS sequence"/>
</dbReference>
<reference evidence="3" key="1">
    <citation type="journal article" date="2019" name="Int. J. Syst. Evol. Microbiol.">
        <title>The Global Catalogue of Microorganisms (GCM) 10K type strain sequencing project: providing services to taxonomists for standard genome sequencing and annotation.</title>
        <authorList>
            <consortium name="The Broad Institute Genomics Platform"/>
            <consortium name="The Broad Institute Genome Sequencing Center for Infectious Disease"/>
            <person name="Wu L."/>
            <person name="Ma J."/>
        </authorList>
    </citation>
    <scope>NUCLEOTIDE SEQUENCE [LARGE SCALE GENOMIC DNA]</scope>
    <source>
        <strain evidence="3">JCM 17137</strain>
    </source>
</reference>
<dbReference type="Pfam" id="PF04326">
    <property type="entry name" value="SLFN_AlbA_2"/>
    <property type="match status" value="1"/>
</dbReference>
<comment type="caution">
    <text evidence="2">The sequence shown here is derived from an EMBL/GenBank/DDBJ whole genome shotgun (WGS) entry which is preliminary data.</text>
</comment>
<dbReference type="RefSeq" id="WP_344967734.1">
    <property type="nucleotide sequence ID" value="NZ_BAABDD010000003.1"/>
</dbReference>
<gene>
    <name evidence="2" type="ORF">GCM10022402_09910</name>
</gene>
<dbReference type="PANTHER" id="PTHR30595:SF6">
    <property type="entry name" value="SCHLAFEN ALBA-2 DOMAIN-CONTAINING PROTEIN"/>
    <property type="match status" value="1"/>
</dbReference>
<keyword evidence="3" id="KW-1185">Reference proteome</keyword>
<dbReference type="Pfam" id="PF13749">
    <property type="entry name" value="HATPase_c_4"/>
    <property type="match status" value="1"/>
</dbReference>
<dbReference type="InterPro" id="IPR007421">
    <property type="entry name" value="Schlafen_AlbA_2_dom"/>
</dbReference>
<dbReference type="EMBL" id="BAABDD010000003">
    <property type="protein sequence ID" value="GAA3731232.1"/>
    <property type="molecule type" value="Genomic_DNA"/>
</dbReference>
<evidence type="ECO:0000313" key="3">
    <source>
        <dbReference type="Proteomes" id="UP001500908"/>
    </source>
</evidence>
<evidence type="ECO:0000313" key="2">
    <source>
        <dbReference type="EMBL" id="GAA3731232.1"/>
    </source>
</evidence>
<dbReference type="InterPro" id="IPR038461">
    <property type="entry name" value="Schlafen_AlbA_2_dom_sf"/>
</dbReference>
<organism evidence="2 3">
    <name type="scientific">Salinactinospora qingdaonensis</name>
    <dbReference type="NCBI Taxonomy" id="702744"/>
    <lineage>
        <taxon>Bacteria</taxon>
        <taxon>Bacillati</taxon>
        <taxon>Actinomycetota</taxon>
        <taxon>Actinomycetes</taxon>
        <taxon>Streptosporangiales</taxon>
        <taxon>Nocardiopsidaceae</taxon>
        <taxon>Salinactinospora</taxon>
    </lineage>
</organism>
<name>A0ABP7F9R5_9ACTN</name>
<proteinExistence type="predicted"/>
<dbReference type="Gene3D" id="3.30.950.30">
    <property type="entry name" value="Schlafen, AAA domain"/>
    <property type="match status" value="1"/>
</dbReference>
<accession>A0ABP7F9R5</accession>
<dbReference type="InterPro" id="IPR038475">
    <property type="entry name" value="RecG_C_sf"/>
</dbReference>